<dbReference type="PROSITE" id="PS51257">
    <property type="entry name" value="PROKAR_LIPOPROTEIN"/>
    <property type="match status" value="1"/>
</dbReference>
<proteinExistence type="predicted"/>
<name>A0ABT5S6Q1_9FLAO</name>
<evidence type="ECO:0008006" key="3">
    <source>
        <dbReference type="Google" id="ProtNLM"/>
    </source>
</evidence>
<evidence type="ECO:0000313" key="2">
    <source>
        <dbReference type="Proteomes" id="UP001151478"/>
    </source>
</evidence>
<sequence length="172" mass="19612">MKKRKIILLFYGILTILTISSCEKNDKLEFVEDTFSCYINGELFVPKGNTNLISTSPGNDGLSFMKFNSDLDLVIQVKNEKSKMVIYIKNFIDENEFSLENSNGVINYPFNNPETSSVLIYNDKKYLSKMNSGKLLLTEASDTNLEGTFEFTLYNENDDSDTIRITNGKFND</sequence>
<gene>
    <name evidence="1" type="ORF">N5A56_004720</name>
</gene>
<accession>A0ABT5S6Q1</accession>
<evidence type="ECO:0000313" key="1">
    <source>
        <dbReference type="EMBL" id="MDD7913760.1"/>
    </source>
</evidence>
<dbReference type="Proteomes" id="UP001151478">
    <property type="component" value="Unassembled WGS sequence"/>
</dbReference>
<dbReference type="RefSeq" id="WP_265724453.1">
    <property type="nucleotide sequence ID" value="NZ_JAOSLC020000003.1"/>
</dbReference>
<comment type="caution">
    <text evidence="1">The sequence shown here is derived from an EMBL/GenBank/DDBJ whole genome shotgun (WGS) entry which is preliminary data.</text>
</comment>
<reference evidence="1" key="1">
    <citation type="submission" date="2023-02" db="EMBL/GenBank/DDBJ databases">
        <title>Polaribacter ponticola sp. nov., isolated from seawater.</title>
        <authorList>
            <person name="Baek J.H."/>
            <person name="Kim J.M."/>
            <person name="Choi D.G."/>
            <person name="Jeon C.O."/>
        </authorList>
    </citation>
    <scope>NUCLEOTIDE SEQUENCE</scope>
    <source>
        <strain evidence="1">MSW5</strain>
    </source>
</reference>
<organism evidence="1 2">
    <name type="scientific">Polaribacter ponticola</name>
    <dbReference type="NCBI Taxonomy" id="2978475"/>
    <lineage>
        <taxon>Bacteria</taxon>
        <taxon>Pseudomonadati</taxon>
        <taxon>Bacteroidota</taxon>
        <taxon>Flavobacteriia</taxon>
        <taxon>Flavobacteriales</taxon>
        <taxon>Flavobacteriaceae</taxon>
    </lineage>
</organism>
<keyword evidence="2" id="KW-1185">Reference proteome</keyword>
<protein>
    <recommendedName>
        <fullName evidence="3">Lipoprotein</fullName>
    </recommendedName>
</protein>
<dbReference type="EMBL" id="JAOSLC020000003">
    <property type="protein sequence ID" value="MDD7913760.1"/>
    <property type="molecule type" value="Genomic_DNA"/>
</dbReference>